<evidence type="ECO:0000313" key="1">
    <source>
        <dbReference type="EMBL" id="KAJ7747188.1"/>
    </source>
</evidence>
<organism evidence="1 2">
    <name type="scientific">Mycena maculata</name>
    <dbReference type="NCBI Taxonomy" id="230809"/>
    <lineage>
        <taxon>Eukaryota</taxon>
        <taxon>Fungi</taxon>
        <taxon>Dikarya</taxon>
        <taxon>Basidiomycota</taxon>
        <taxon>Agaricomycotina</taxon>
        <taxon>Agaricomycetes</taxon>
        <taxon>Agaricomycetidae</taxon>
        <taxon>Agaricales</taxon>
        <taxon>Marasmiineae</taxon>
        <taxon>Mycenaceae</taxon>
        <taxon>Mycena</taxon>
    </lineage>
</organism>
<keyword evidence="2" id="KW-1185">Reference proteome</keyword>
<dbReference type="AlphaFoldDB" id="A0AAD7IR49"/>
<protein>
    <submittedName>
        <fullName evidence="1">Uncharacterized protein</fullName>
    </submittedName>
</protein>
<accession>A0AAD7IR49</accession>
<comment type="caution">
    <text evidence="1">The sequence shown here is derived from an EMBL/GenBank/DDBJ whole genome shotgun (WGS) entry which is preliminary data.</text>
</comment>
<dbReference type="Proteomes" id="UP001215280">
    <property type="component" value="Unassembled WGS sequence"/>
</dbReference>
<reference evidence="1" key="1">
    <citation type="submission" date="2023-03" db="EMBL/GenBank/DDBJ databases">
        <title>Massive genome expansion in bonnet fungi (Mycena s.s.) driven by repeated elements and novel gene families across ecological guilds.</title>
        <authorList>
            <consortium name="Lawrence Berkeley National Laboratory"/>
            <person name="Harder C.B."/>
            <person name="Miyauchi S."/>
            <person name="Viragh M."/>
            <person name="Kuo A."/>
            <person name="Thoen E."/>
            <person name="Andreopoulos B."/>
            <person name="Lu D."/>
            <person name="Skrede I."/>
            <person name="Drula E."/>
            <person name="Henrissat B."/>
            <person name="Morin E."/>
            <person name="Kohler A."/>
            <person name="Barry K."/>
            <person name="LaButti K."/>
            <person name="Morin E."/>
            <person name="Salamov A."/>
            <person name="Lipzen A."/>
            <person name="Mereny Z."/>
            <person name="Hegedus B."/>
            <person name="Baldrian P."/>
            <person name="Stursova M."/>
            <person name="Weitz H."/>
            <person name="Taylor A."/>
            <person name="Grigoriev I.V."/>
            <person name="Nagy L.G."/>
            <person name="Martin F."/>
            <person name="Kauserud H."/>
        </authorList>
    </citation>
    <scope>NUCLEOTIDE SEQUENCE</scope>
    <source>
        <strain evidence="1">CBHHK188m</strain>
    </source>
</reference>
<gene>
    <name evidence="1" type="ORF">DFH07DRAFT_962674</name>
</gene>
<proteinExistence type="predicted"/>
<dbReference type="EMBL" id="JARJLG010000095">
    <property type="protein sequence ID" value="KAJ7747188.1"/>
    <property type="molecule type" value="Genomic_DNA"/>
</dbReference>
<sequence length="73" mass="8633">MSEFCARVDYRRWDWLADLCRRAPVAKVFNNFARPLFNPELPMRRPFSFIRYDYIIPLPILTIIPACVPGSDN</sequence>
<name>A0AAD7IR49_9AGAR</name>
<evidence type="ECO:0000313" key="2">
    <source>
        <dbReference type="Proteomes" id="UP001215280"/>
    </source>
</evidence>